<dbReference type="AlphaFoldDB" id="A0A1I8HJI8"/>
<keyword evidence="1" id="KW-0472">Membrane</keyword>
<proteinExistence type="predicted"/>
<feature type="transmembrane region" description="Helical" evidence="1">
    <location>
        <begin position="12"/>
        <end position="33"/>
    </location>
</feature>
<sequence>MLGQQHKSGTGCVIMIACFLIMSFISATCLALPQQSRDGASNVVDFENEGDFSDAASSVPTDDQFERRRELMQKIRSFLLHHRGQSPSNQELRKRHSGTMSMKKIRTMFDMLRTG</sequence>
<dbReference type="Proteomes" id="UP000095280">
    <property type="component" value="Unplaced"/>
</dbReference>
<dbReference type="PROSITE" id="PS51257">
    <property type="entry name" value="PROKAR_LIPOPROTEIN"/>
    <property type="match status" value="1"/>
</dbReference>
<evidence type="ECO:0000256" key="1">
    <source>
        <dbReference type="SAM" id="Phobius"/>
    </source>
</evidence>
<protein>
    <submittedName>
        <fullName evidence="3 4">CRF domain-containing protein</fullName>
    </submittedName>
</protein>
<keyword evidence="1" id="KW-0812">Transmembrane</keyword>
<reference evidence="3 4" key="1">
    <citation type="submission" date="2016-11" db="UniProtKB">
        <authorList>
            <consortium name="WormBaseParasite"/>
        </authorList>
    </citation>
    <scope>IDENTIFICATION</scope>
</reference>
<evidence type="ECO:0000313" key="4">
    <source>
        <dbReference type="WBParaSite" id="maker-uti_cns_0006511-snap-gene-0.4-mRNA-1"/>
    </source>
</evidence>
<evidence type="ECO:0000313" key="3">
    <source>
        <dbReference type="WBParaSite" id="maker-uti_cns_0005137-snap-gene-0.7-mRNA-1"/>
    </source>
</evidence>
<accession>A0A1I8HJI8</accession>
<dbReference type="WBParaSite" id="maker-uti_cns_0006511-snap-gene-0.4-mRNA-1">
    <property type="protein sequence ID" value="maker-uti_cns_0006511-snap-gene-0.4-mRNA-1"/>
    <property type="gene ID" value="maker-uti_cns_0006511-snap-gene-0.4"/>
</dbReference>
<keyword evidence="2" id="KW-1185">Reference proteome</keyword>
<name>A0A1I8HJI8_9PLAT</name>
<evidence type="ECO:0000313" key="2">
    <source>
        <dbReference type="Proteomes" id="UP000095280"/>
    </source>
</evidence>
<keyword evidence="1" id="KW-1133">Transmembrane helix</keyword>
<dbReference type="WBParaSite" id="maker-uti_cns_0005137-snap-gene-0.7-mRNA-1">
    <property type="protein sequence ID" value="maker-uti_cns_0005137-snap-gene-0.7-mRNA-1"/>
    <property type="gene ID" value="maker-uti_cns_0005137-snap-gene-0.7"/>
</dbReference>
<organism evidence="2 4">
    <name type="scientific">Macrostomum lignano</name>
    <dbReference type="NCBI Taxonomy" id="282301"/>
    <lineage>
        <taxon>Eukaryota</taxon>
        <taxon>Metazoa</taxon>
        <taxon>Spiralia</taxon>
        <taxon>Lophotrochozoa</taxon>
        <taxon>Platyhelminthes</taxon>
        <taxon>Rhabditophora</taxon>
        <taxon>Macrostomorpha</taxon>
        <taxon>Macrostomida</taxon>
        <taxon>Macrostomidae</taxon>
        <taxon>Macrostomum</taxon>
    </lineage>
</organism>